<dbReference type="PANTHER" id="PTHR44858">
    <property type="entry name" value="TETRATRICOPEPTIDE REPEAT PROTEIN 6"/>
    <property type="match status" value="1"/>
</dbReference>
<evidence type="ECO:0000313" key="3">
    <source>
        <dbReference type="EMBL" id="VAX33456.1"/>
    </source>
</evidence>
<gene>
    <name evidence="3" type="ORF">MNBD_NITROSPIRAE03-952</name>
</gene>
<keyword evidence="1" id="KW-0677">Repeat</keyword>
<name>A0A3B1CS66_9ZZZZ</name>
<dbReference type="Gene3D" id="1.25.40.10">
    <property type="entry name" value="Tetratricopeptide repeat domain"/>
    <property type="match status" value="1"/>
</dbReference>
<dbReference type="EMBL" id="UOGI01000178">
    <property type="protein sequence ID" value="VAX33456.1"/>
    <property type="molecule type" value="Genomic_DNA"/>
</dbReference>
<reference evidence="3" key="1">
    <citation type="submission" date="2018-06" db="EMBL/GenBank/DDBJ databases">
        <authorList>
            <person name="Zhirakovskaya E."/>
        </authorList>
    </citation>
    <scope>NUCLEOTIDE SEQUENCE</scope>
</reference>
<dbReference type="InterPro" id="IPR050498">
    <property type="entry name" value="Ycf3"/>
</dbReference>
<dbReference type="SUPFAM" id="SSF48452">
    <property type="entry name" value="TPR-like"/>
    <property type="match status" value="1"/>
</dbReference>
<dbReference type="AlphaFoldDB" id="A0A3B1CS66"/>
<sequence>MRTWILIIPVTLFLLISCATPSWQTRQNEAEAHFKLAISHLERGQMQAAFVELQKSVELNPGNKRVHNALGTVYRYFGNTKKAEEAFKTAISIDPKYSEAYNNLGVVYMKTRQWDKAIKAFRKALDNLLYPTPETAFTNLGKVYYRKGELDKSIRAYKKAINRAPGYNAPYYGLALCYNALARYGDASEALTEAIKLDFVFKGDREKAEKELIRQKLKAVDMDEEQDYINLLEILHY</sequence>
<keyword evidence="2" id="KW-0802">TPR repeat</keyword>
<dbReference type="PROSITE" id="PS50005">
    <property type="entry name" value="TPR"/>
    <property type="match status" value="4"/>
</dbReference>
<dbReference type="SMART" id="SM00028">
    <property type="entry name" value="TPR"/>
    <property type="match status" value="5"/>
</dbReference>
<evidence type="ECO:0000256" key="2">
    <source>
        <dbReference type="ARBA" id="ARBA00022803"/>
    </source>
</evidence>
<dbReference type="PROSITE" id="PS51257">
    <property type="entry name" value="PROKAR_LIPOPROTEIN"/>
    <property type="match status" value="1"/>
</dbReference>
<proteinExistence type="predicted"/>
<dbReference type="Pfam" id="PF13424">
    <property type="entry name" value="TPR_12"/>
    <property type="match status" value="1"/>
</dbReference>
<dbReference type="PROSITE" id="PS50293">
    <property type="entry name" value="TPR_REGION"/>
    <property type="match status" value="2"/>
</dbReference>
<organism evidence="3">
    <name type="scientific">hydrothermal vent metagenome</name>
    <dbReference type="NCBI Taxonomy" id="652676"/>
    <lineage>
        <taxon>unclassified sequences</taxon>
        <taxon>metagenomes</taxon>
        <taxon>ecological metagenomes</taxon>
    </lineage>
</organism>
<evidence type="ECO:0000256" key="1">
    <source>
        <dbReference type="ARBA" id="ARBA00022737"/>
    </source>
</evidence>
<dbReference type="InterPro" id="IPR019734">
    <property type="entry name" value="TPR_rpt"/>
</dbReference>
<dbReference type="PANTHER" id="PTHR44858:SF1">
    <property type="entry name" value="UDP-N-ACETYLGLUCOSAMINE--PEPTIDE N-ACETYLGLUCOSAMINYLTRANSFERASE SPINDLY-RELATED"/>
    <property type="match status" value="1"/>
</dbReference>
<accession>A0A3B1CS66</accession>
<dbReference type="Pfam" id="PF13181">
    <property type="entry name" value="TPR_8"/>
    <property type="match status" value="2"/>
</dbReference>
<dbReference type="InterPro" id="IPR011990">
    <property type="entry name" value="TPR-like_helical_dom_sf"/>
</dbReference>
<protein>
    <submittedName>
        <fullName evidence="3">Uncharacterized protein</fullName>
    </submittedName>
</protein>